<sequence>MRVCKLFCTDTYNRNDSVDAIVSNLPWGIMTGSKNVSDLQTTYEVFLRTAWYVLKDGARIVMLVLRGLQLTRIIRKLSGRYRLLSVNCVRTTNNLPSIVVVEKLATDEVRVAVKRQLDYLSQFVSVSSEMYSAVHYEKIDETTT</sequence>
<name>K0R9U3_THAOC</name>
<evidence type="ECO:0000313" key="3">
    <source>
        <dbReference type="Proteomes" id="UP000266841"/>
    </source>
</evidence>
<dbReference type="EMBL" id="AGNL01045197">
    <property type="protein sequence ID" value="EJK49014.1"/>
    <property type="molecule type" value="Genomic_DNA"/>
</dbReference>
<evidence type="ECO:0000313" key="2">
    <source>
        <dbReference type="EMBL" id="EJK49014.1"/>
    </source>
</evidence>
<evidence type="ECO:0000259" key="1">
    <source>
        <dbReference type="Pfam" id="PF01170"/>
    </source>
</evidence>
<accession>K0R9U3</accession>
<gene>
    <name evidence="2" type="ORF">THAOC_32142</name>
</gene>
<proteinExistence type="predicted"/>
<dbReference type="AlphaFoldDB" id="K0R9U3"/>
<dbReference type="Gene3D" id="3.40.50.150">
    <property type="entry name" value="Vaccinia Virus protein VP39"/>
    <property type="match status" value="1"/>
</dbReference>
<dbReference type="GO" id="GO:0043527">
    <property type="term" value="C:tRNA methyltransferase complex"/>
    <property type="evidence" value="ECO:0007669"/>
    <property type="project" value="UniProtKB-ARBA"/>
</dbReference>
<dbReference type="Proteomes" id="UP000266841">
    <property type="component" value="Unassembled WGS sequence"/>
</dbReference>
<comment type="caution">
    <text evidence="2">The sequence shown here is derived from an EMBL/GenBank/DDBJ whole genome shotgun (WGS) entry which is preliminary data.</text>
</comment>
<protein>
    <recommendedName>
        <fullName evidence="1">Ribosomal RNA large subunit methyltransferase K/L-like methyltransferase domain-containing protein</fullName>
    </recommendedName>
</protein>
<organism evidence="2 3">
    <name type="scientific">Thalassiosira oceanica</name>
    <name type="common">Marine diatom</name>
    <dbReference type="NCBI Taxonomy" id="159749"/>
    <lineage>
        <taxon>Eukaryota</taxon>
        <taxon>Sar</taxon>
        <taxon>Stramenopiles</taxon>
        <taxon>Ochrophyta</taxon>
        <taxon>Bacillariophyta</taxon>
        <taxon>Coscinodiscophyceae</taxon>
        <taxon>Thalassiosirophycidae</taxon>
        <taxon>Thalassiosirales</taxon>
        <taxon>Thalassiosiraceae</taxon>
        <taxon>Thalassiosira</taxon>
    </lineage>
</organism>
<dbReference type="InterPro" id="IPR029063">
    <property type="entry name" value="SAM-dependent_MTases_sf"/>
</dbReference>
<dbReference type="InterPro" id="IPR000241">
    <property type="entry name" value="RlmKL-like_Mtase"/>
</dbReference>
<dbReference type="Pfam" id="PF01170">
    <property type="entry name" value="UPF0020"/>
    <property type="match status" value="1"/>
</dbReference>
<keyword evidence="3" id="KW-1185">Reference proteome</keyword>
<dbReference type="SUPFAM" id="SSF53335">
    <property type="entry name" value="S-adenosyl-L-methionine-dependent methyltransferases"/>
    <property type="match status" value="1"/>
</dbReference>
<reference evidence="2 3" key="1">
    <citation type="journal article" date="2012" name="Genome Biol.">
        <title>Genome and low-iron response of an oceanic diatom adapted to chronic iron limitation.</title>
        <authorList>
            <person name="Lommer M."/>
            <person name="Specht M."/>
            <person name="Roy A.S."/>
            <person name="Kraemer L."/>
            <person name="Andreson R."/>
            <person name="Gutowska M.A."/>
            <person name="Wolf J."/>
            <person name="Bergner S.V."/>
            <person name="Schilhabel M.B."/>
            <person name="Klostermeier U.C."/>
            <person name="Beiko R.G."/>
            <person name="Rosenstiel P."/>
            <person name="Hippler M."/>
            <person name="Laroche J."/>
        </authorList>
    </citation>
    <scope>NUCLEOTIDE SEQUENCE [LARGE SCALE GENOMIC DNA]</scope>
    <source>
        <strain evidence="2 3">CCMP1005</strain>
    </source>
</reference>
<feature type="domain" description="Ribosomal RNA large subunit methyltransferase K/L-like methyltransferase" evidence="1">
    <location>
        <begin position="13"/>
        <end position="77"/>
    </location>
</feature>